<evidence type="ECO:0000256" key="1">
    <source>
        <dbReference type="ARBA" id="ARBA00004162"/>
    </source>
</evidence>
<evidence type="ECO:0000313" key="10">
    <source>
        <dbReference type="EMBL" id="HIP98271.1"/>
    </source>
</evidence>
<protein>
    <submittedName>
        <fullName evidence="10">Flagellar motor protein MotB</fullName>
    </submittedName>
</protein>
<keyword evidence="3" id="KW-1003">Cell membrane</keyword>
<dbReference type="SUPFAM" id="SSF103088">
    <property type="entry name" value="OmpA-like"/>
    <property type="match status" value="1"/>
</dbReference>
<dbReference type="InterPro" id="IPR036737">
    <property type="entry name" value="OmpA-like_sf"/>
</dbReference>
<dbReference type="PANTHER" id="PTHR30329">
    <property type="entry name" value="STATOR ELEMENT OF FLAGELLAR MOTOR COMPLEX"/>
    <property type="match status" value="1"/>
</dbReference>
<keyword evidence="5 8" id="KW-1133">Transmembrane helix</keyword>
<accession>A0A9D0YNY5</accession>
<dbReference type="InterPro" id="IPR050330">
    <property type="entry name" value="Bact_OuterMem_StrucFunc"/>
</dbReference>
<name>A0A9D0YNY5_AQUAO</name>
<dbReference type="EMBL" id="DQVE01000029">
    <property type="protein sequence ID" value="HIP98271.1"/>
    <property type="molecule type" value="Genomic_DNA"/>
</dbReference>
<evidence type="ECO:0000259" key="9">
    <source>
        <dbReference type="PROSITE" id="PS51123"/>
    </source>
</evidence>
<sequence length="257" mass="29508">MAKKKGGEQDCPKFPAWMTTFSDLMSLLLTFFILLYSMSVIDITSFFKLVSFFQGGRTITPPATVIPPPVSPPQISRLAIKAQKILSKIHAYSAFQVIVSRNEITIRFPYGVNFDKGDYKLKPKFKRALQEIVPLIDELKDKTFRLVVQGFASSMEKPKYPFIADNWELSAKRATEVVRFLIKSGLDRKKITAEAYGTLRPVYTGDNKLLLKKNARVELHLRFYNEDYLRGNPPAKEEKRIIPIPELERLFGNQQNR</sequence>
<evidence type="ECO:0000313" key="11">
    <source>
        <dbReference type="Proteomes" id="UP000606463"/>
    </source>
</evidence>
<keyword evidence="4 8" id="KW-0812">Transmembrane</keyword>
<keyword evidence="10" id="KW-0969">Cilium</keyword>
<feature type="domain" description="OmpA-like" evidence="9">
    <location>
        <begin position="101"/>
        <end position="225"/>
    </location>
</feature>
<evidence type="ECO:0000256" key="5">
    <source>
        <dbReference type="ARBA" id="ARBA00022989"/>
    </source>
</evidence>
<proteinExistence type="inferred from homology"/>
<keyword evidence="6 7" id="KW-0472">Membrane</keyword>
<keyword evidence="10" id="KW-0282">Flagellum</keyword>
<dbReference type="PANTHER" id="PTHR30329:SF21">
    <property type="entry name" value="LIPOPROTEIN YIAD-RELATED"/>
    <property type="match status" value="1"/>
</dbReference>
<dbReference type="GO" id="GO:0005886">
    <property type="term" value="C:plasma membrane"/>
    <property type="evidence" value="ECO:0007669"/>
    <property type="project" value="UniProtKB-SubCell"/>
</dbReference>
<dbReference type="Gene3D" id="3.30.1330.60">
    <property type="entry name" value="OmpA-like domain"/>
    <property type="match status" value="1"/>
</dbReference>
<comment type="similarity">
    <text evidence="2">Belongs to the MotB family.</text>
</comment>
<gene>
    <name evidence="10" type="ORF">EYH37_02740</name>
</gene>
<dbReference type="AlphaFoldDB" id="A0A9D0YNY5"/>
<evidence type="ECO:0000256" key="2">
    <source>
        <dbReference type="ARBA" id="ARBA00008914"/>
    </source>
</evidence>
<evidence type="ECO:0000256" key="7">
    <source>
        <dbReference type="PROSITE-ProRule" id="PRU00473"/>
    </source>
</evidence>
<organism evidence="10 11">
    <name type="scientific">Aquifex aeolicus</name>
    <dbReference type="NCBI Taxonomy" id="63363"/>
    <lineage>
        <taxon>Bacteria</taxon>
        <taxon>Pseudomonadati</taxon>
        <taxon>Aquificota</taxon>
        <taxon>Aquificia</taxon>
        <taxon>Aquificales</taxon>
        <taxon>Aquificaceae</taxon>
        <taxon>Aquifex</taxon>
    </lineage>
</organism>
<dbReference type="PROSITE" id="PS51123">
    <property type="entry name" value="OMPA_2"/>
    <property type="match status" value="1"/>
</dbReference>
<feature type="transmembrane region" description="Helical" evidence="8">
    <location>
        <begin position="24"/>
        <end position="47"/>
    </location>
</feature>
<dbReference type="InterPro" id="IPR025713">
    <property type="entry name" value="MotB-like_N_dom"/>
</dbReference>
<evidence type="ECO:0000256" key="6">
    <source>
        <dbReference type="ARBA" id="ARBA00023136"/>
    </source>
</evidence>
<dbReference type="InterPro" id="IPR006665">
    <property type="entry name" value="OmpA-like"/>
</dbReference>
<evidence type="ECO:0000256" key="4">
    <source>
        <dbReference type="ARBA" id="ARBA00022692"/>
    </source>
</evidence>
<comment type="caution">
    <text evidence="10">The sequence shown here is derived from an EMBL/GenBank/DDBJ whole genome shotgun (WGS) entry which is preliminary data.</text>
</comment>
<evidence type="ECO:0000256" key="3">
    <source>
        <dbReference type="ARBA" id="ARBA00022475"/>
    </source>
</evidence>
<comment type="subcellular location">
    <subcellularLocation>
        <location evidence="1">Cell membrane</location>
        <topology evidence="1">Single-pass membrane protein</topology>
    </subcellularLocation>
</comment>
<dbReference type="Pfam" id="PF00691">
    <property type="entry name" value="OmpA"/>
    <property type="match status" value="1"/>
</dbReference>
<keyword evidence="10" id="KW-0966">Cell projection</keyword>
<dbReference type="Proteomes" id="UP000606463">
    <property type="component" value="Unassembled WGS sequence"/>
</dbReference>
<reference evidence="10" key="1">
    <citation type="journal article" date="2020" name="ISME J.">
        <title>Gammaproteobacteria mediating utilization of methyl-, sulfur- and petroleum organic compounds in deep ocean hydrothermal plumes.</title>
        <authorList>
            <person name="Zhou Z."/>
            <person name="Liu Y."/>
            <person name="Pan J."/>
            <person name="Cron B.R."/>
            <person name="Toner B.M."/>
            <person name="Anantharaman K."/>
            <person name="Breier J.A."/>
            <person name="Dick G.J."/>
            <person name="Li M."/>
        </authorList>
    </citation>
    <scope>NUCLEOTIDE SEQUENCE</scope>
    <source>
        <strain evidence="10">SZUA-1501</strain>
    </source>
</reference>
<dbReference type="CDD" id="cd07185">
    <property type="entry name" value="OmpA_C-like"/>
    <property type="match status" value="1"/>
</dbReference>
<evidence type="ECO:0000256" key="8">
    <source>
        <dbReference type="SAM" id="Phobius"/>
    </source>
</evidence>
<dbReference type="Pfam" id="PF13677">
    <property type="entry name" value="MotB_plug"/>
    <property type="match status" value="1"/>
</dbReference>